<reference evidence="19" key="1">
    <citation type="submission" date="2022-06" db="EMBL/GenBank/DDBJ databases">
        <title>Genome Sequence of Candolleomyces eurysporus.</title>
        <authorList>
            <person name="Buettner E."/>
        </authorList>
    </citation>
    <scope>NUCLEOTIDE SEQUENCE</scope>
    <source>
        <strain evidence="19">VTCC 930004</strain>
    </source>
</reference>
<dbReference type="InterPro" id="IPR003613">
    <property type="entry name" value="Ubox_domain"/>
</dbReference>
<comment type="caution">
    <text evidence="19">The sequence shown here is derived from an EMBL/GenBank/DDBJ whole genome shotgun (WGS) entry which is preliminary data.</text>
</comment>
<evidence type="ECO:0000256" key="15">
    <source>
        <dbReference type="RuleBase" id="RU367101"/>
    </source>
</evidence>
<dbReference type="GO" id="GO:0000398">
    <property type="term" value="P:mRNA splicing, via spliceosome"/>
    <property type="evidence" value="ECO:0007669"/>
    <property type="project" value="InterPro"/>
</dbReference>
<dbReference type="SMART" id="SM00504">
    <property type="entry name" value="Ubox"/>
    <property type="match status" value="1"/>
</dbReference>
<feature type="non-terminal residue" evidence="19">
    <location>
        <position position="827"/>
    </location>
</feature>
<evidence type="ECO:0000256" key="4">
    <source>
        <dbReference type="ARBA" id="ARBA00022574"/>
    </source>
</evidence>
<dbReference type="EMBL" id="JANBPK010000919">
    <property type="protein sequence ID" value="KAJ2928828.1"/>
    <property type="molecule type" value="Genomic_DNA"/>
</dbReference>
<keyword evidence="20" id="KW-1185">Reference proteome</keyword>
<sequence>MSFFCAISGEPPQEPVVSVKSGNVYEKRLIIKYIHENGTDPTTGEKLEESDLVTVQGNPKNAAPRPPSHTSIPALLQLLQNEWDALVLSTHALEQKYNATRQELSYALYSLDAANKVVARLIRERDASREAISNVQASMGLTPSQPANGEDDVEMSEGGLPADITSQIDETHKTLSAARKKRKPPQGYATVAEVKTYAASHTIPSLHSASPAGINSLALSKVNPSQFLTGGNDHVVQLYDRSTDKVLASLRGHSKKVNHVAFREKEGETTLILSAGADKVAKVWGHDSASGEYIPKATIRSHKAELTGLVVHPTKTVFGLSSADKTYSLYDMTNFNQIFRSAPSDEAFSSIAVHPDGTLFALGTPTSTIHIYDVRTGAIAASLTPPDATPFTVNTLSFSENGYHLASPNSQSTVAVWDLRKEKTAHVIDLGDDFKVNKVLYDHSAQFLSVAGSQGARVFANKSWEELLRLDEGGEVSDIAFGEQGKEIWGATGRELRIETHFPVADLEQPCSFSTMPDTIEPGVNLTDKMLEEDVLIATIALELEKQYRKGQTLHGIIYVHRISDFYVGGLAKTNLGIFRKLCGDPSLQNVVIMTNMWSRLHSESEGRRRAAELASTDDFFKPAIVEGAVMVHHMQNTVESARTVIRQILKNHPITLGTYKEIVDQHKSINETGLGTAVDERLAQLELKLKAQFEAAEQAKEQLRQLQETMEEEKRNQARRYQLLQEQFADVERKREQAIREAEERSRREIQAVEAKWRQEVKAAEQRRVKKKTNLEERMKNMTIIPNPHSPSVRDGVIVSGRSYAMFNMEHESYFATLAHNEEHGE</sequence>
<dbReference type="SUPFAM" id="SSF57850">
    <property type="entry name" value="RING/U-box"/>
    <property type="match status" value="1"/>
</dbReference>
<evidence type="ECO:0000313" key="19">
    <source>
        <dbReference type="EMBL" id="KAJ2928828.1"/>
    </source>
</evidence>
<evidence type="ECO:0000256" key="8">
    <source>
        <dbReference type="ARBA" id="ARBA00022737"/>
    </source>
</evidence>
<evidence type="ECO:0000256" key="6">
    <source>
        <dbReference type="ARBA" id="ARBA00022679"/>
    </source>
</evidence>
<dbReference type="PROSITE" id="PS50082">
    <property type="entry name" value="WD_REPEATS_2"/>
    <property type="match status" value="2"/>
</dbReference>
<dbReference type="SMART" id="SM00320">
    <property type="entry name" value="WD40"/>
    <property type="match status" value="5"/>
</dbReference>
<keyword evidence="11 15" id="KW-0508">mRNA splicing</keyword>
<keyword evidence="9 15" id="KW-0227">DNA damage</keyword>
<evidence type="ECO:0000256" key="3">
    <source>
        <dbReference type="ARBA" id="ARBA00006388"/>
    </source>
</evidence>
<feature type="repeat" description="WD" evidence="14">
    <location>
        <begin position="250"/>
        <end position="284"/>
    </location>
</feature>
<dbReference type="InterPro" id="IPR013083">
    <property type="entry name" value="Znf_RING/FYVE/PHD"/>
</dbReference>
<dbReference type="Gene3D" id="3.30.40.10">
    <property type="entry name" value="Zinc/RING finger domain, C3HC4 (zinc finger)"/>
    <property type="match status" value="1"/>
</dbReference>
<dbReference type="GO" id="GO:0070534">
    <property type="term" value="P:protein K63-linked ubiquitination"/>
    <property type="evidence" value="ECO:0007669"/>
    <property type="project" value="UniProtKB-UniRule"/>
</dbReference>
<keyword evidence="12 15" id="KW-0234">DNA repair</keyword>
<keyword evidence="13 15" id="KW-0539">Nucleus</keyword>
<dbReference type="SUPFAM" id="SSF50978">
    <property type="entry name" value="WD40 repeat-like"/>
    <property type="match status" value="1"/>
</dbReference>
<evidence type="ECO:0000256" key="5">
    <source>
        <dbReference type="ARBA" id="ARBA00022664"/>
    </source>
</evidence>
<dbReference type="Gene3D" id="2.130.10.10">
    <property type="entry name" value="YVTN repeat-like/Quinoprotein amine dehydrogenase"/>
    <property type="match status" value="1"/>
</dbReference>
<feature type="region of interest" description="Disordered" evidence="17">
    <location>
        <begin position="134"/>
        <end position="158"/>
    </location>
</feature>
<keyword evidence="6 15" id="KW-0808">Transferase</keyword>
<dbReference type="InterPro" id="IPR013915">
    <property type="entry name" value="Prp19_cc"/>
</dbReference>
<dbReference type="InterPro" id="IPR027417">
    <property type="entry name" value="P-loop_NTPase"/>
</dbReference>
<evidence type="ECO:0000256" key="7">
    <source>
        <dbReference type="ARBA" id="ARBA00022728"/>
    </source>
</evidence>
<feature type="repeat" description="WD" evidence="14">
    <location>
        <begin position="393"/>
        <end position="427"/>
    </location>
</feature>
<dbReference type="CDD" id="cd16656">
    <property type="entry name" value="RING-Ubox_PRP19"/>
    <property type="match status" value="1"/>
</dbReference>
<evidence type="ECO:0000256" key="14">
    <source>
        <dbReference type="PROSITE-ProRule" id="PRU00221"/>
    </source>
</evidence>
<dbReference type="Proteomes" id="UP001140091">
    <property type="component" value="Unassembled WGS sequence"/>
</dbReference>
<dbReference type="GO" id="GO:0071006">
    <property type="term" value="C:U2-type catalytic step 1 spliceosome"/>
    <property type="evidence" value="ECO:0007669"/>
    <property type="project" value="TreeGrafter"/>
</dbReference>
<dbReference type="AlphaFoldDB" id="A0A9W8J9L7"/>
<accession>A0A9W8J9L7</accession>
<keyword evidence="10 15" id="KW-0833">Ubl conjugation pathway</keyword>
<dbReference type="OrthoDB" id="687049at2759"/>
<dbReference type="InterPro" id="IPR015943">
    <property type="entry name" value="WD40/YVTN_repeat-like_dom_sf"/>
</dbReference>
<evidence type="ECO:0000256" key="10">
    <source>
        <dbReference type="ARBA" id="ARBA00022786"/>
    </source>
</evidence>
<evidence type="ECO:0000256" key="13">
    <source>
        <dbReference type="ARBA" id="ARBA00023242"/>
    </source>
</evidence>
<keyword evidence="5 15" id="KW-0507">mRNA processing</keyword>
<dbReference type="GO" id="GO:0005737">
    <property type="term" value="C:cytoplasm"/>
    <property type="evidence" value="ECO:0007669"/>
    <property type="project" value="TreeGrafter"/>
</dbReference>
<organism evidence="19 20">
    <name type="scientific">Candolleomyces eurysporus</name>
    <dbReference type="NCBI Taxonomy" id="2828524"/>
    <lineage>
        <taxon>Eukaryota</taxon>
        <taxon>Fungi</taxon>
        <taxon>Dikarya</taxon>
        <taxon>Basidiomycota</taxon>
        <taxon>Agaricomycotina</taxon>
        <taxon>Agaricomycetes</taxon>
        <taxon>Agaricomycetidae</taxon>
        <taxon>Agaricales</taxon>
        <taxon>Agaricineae</taxon>
        <taxon>Psathyrellaceae</taxon>
        <taxon>Candolleomyces</taxon>
    </lineage>
</organism>
<feature type="domain" description="U-box" evidence="18">
    <location>
        <begin position="1"/>
        <end position="74"/>
    </location>
</feature>
<comment type="pathway">
    <text evidence="2 15">Protein modification; protein ubiquitination.</text>
</comment>
<dbReference type="Pfam" id="PF00400">
    <property type="entry name" value="WD40"/>
    <property type="match status" value="1"/>
</dbReference>
<dbReference type="PANTHER" id="PTHR43995">
    <property type="entry name" value="PRE-MRNA-PROCESSING FACTOR 19"/>
    <property type="match status" value="1"/>
</dbReference>
<evidence type="ECO:0000256" key="16">
    <source>
        <dbReference type="SAM" id="Coils"/>
    </source>
</evidence>
<comment type="catalytic activity">
    <reaction evidence="15">
        <text>S-ubiquitinyl-[E2 ubiquitin-conjugating enzyme]-L-cysteine + [acceptor protein]-L-lysine = [E2 ubiquitin-conjugating enzyme]-L-cysteine + N(6)-ubiquitinyl-[acceptor protein]-L-lysine.</text>
        <dbReference type="EC" id="2.3.2.27"/>
    </reaction>
</comment>
<dbReference type="InterPro" id="IPR036322">
    <property type="entry name" value="WD40_repeat_dom_sf"/>
</dbReference>
<evidence type="ECO:0000256" key="1">
    <source>
        <dbReference type="ARBA" id="ARBA00004123"/>
    </source>
</evidence>
<dbReference type="GO" id="GO:0006281">
    <property type="term" value="P:DNA repair"/>
    <property type="evidence" value="ECO:0007669"/>
    <property type="project" value="UniProtKB-KW"/>
</dbReference>
<dbReference type="InterPro" id="IPR055340">
    <property type="entry name" value="RING-Ubox_PRP19"/>
</dbReference>
<dbReference type="Pfam" id="PF08606">
    <property type="entry name" value="Prp19"/>
    <property type="match status" value="1"/>
</dbReference>
<keyword evidence="7 15" id="KW-0747">Spliceosome</keyword>
<evidence type="ECO:0000256" key="12">
    <source>
        <dbReference type="ARBA" id="ARBA00023204"/>
    </source>
</evidence>
<comment type="subcellular location">
    <subcellularLocation>
        <location evidence="1 15">Nucleus</location>
    </subcellularLocation>
</comment>
<gene>
    <name evidence="19" type="ORF">H1R20_g8120</name>
</gene>
<keyword evidence="8" id="KW-0677">Repeat</keyword>
<dbReference type="GO" id="GO:0061630">
    <property type="term" value="F:ubiquitin protein ligase activity"/>
    <property type="evidence" value="ECO:0007669"/>
    <property type="project" value="UniProtKB-UniRule"/>
</dbReference>
<comment type="function">
    <text evidence="15">Ubiquitin-protein ligase which is mainly involved pre-mRNA splicing and DNA repair. Required for pre-mRNA splicing as component of the spliceosome.</text>
</comment>
<protein>
    <recommendedName>
        <fullName evidence="15">Pre-mRNA-processing factor 19</fullName>
        <ecNumber evidence="15">2.3.2.27</ecNumber>
    </recommendedName>
</protein>
<evidence type="ECO:0000256" key="17">
    <source>
        <dbReference type="SAM" id="MobiDB-lite"/>
    </source>
</evidence>
<proteinExistence type="inferred from homology"/>
<evidence type="ECO:0000259" key="18">
    <source>
        <dbReference type="PROSITE" id="PS51698"/>
    </source>
</evidence>
<evidence type="ECO:0000256" key="9">
    <source>
        <dbReference type="ARBA" id="ARBA00022763"/>
    </source>
</evidence>
<dbReference type="InterPro" id="IPR001680">
    <property type="entry name" value="WD40_rpt"/>
</dbReference>
<comment type="subunit">
    <text evidence="15">Homotetramer.</text>
</comment>
<dbReference type="PANTHER" id="PTHR43995:SF1">
    <property type="entry name" value="PRE-MRNA-PROCESSING FACTOR 19"/>
    <property type="match status" value="1"/>
</dbReference>
<feature type="compositionally biased region" description="Polar residues" evidence="17">
    <location>
        <begin position="134"/>
        <end position="147"/>
    </location>
</feature>
<dbReference type="GO" id="GO:0000974">
    <property type="term" value="C:Prp19 complex"/>
    <property type="evidence" value="ECO:0007669"/>
    <property type="project" value="UniProtKB-UniRule"/>
</dbReference>
<dbReference type="Gene3D" id="3.40.50.300">
    <property type="entry name" value="P-loop containing nucleotide triphosphate hydrolases"/>
    <property type="match status" value="1"/>
</dbReference>
<keyword evidence="4 14" id="KW-0853">WD repeat</keyword>
<dbReference type="InterPro" id="IPR038959">
    <property type="entry name" value="Prp19"/>
</dbReference>
<evidence type="ECO:0000256" key="11">
    <source>
        <dbReference type="ARBA" id="ARBA00023187"/>
    </source>
</evidence>
<evidence type="ECO:0000313" key="20">
    <source>
        <dbReference type="Proteomes" id="UP001140091"/>
    </source>
</evidence>
<name>A0A9W8J9L7_9AGAR</name>
<keyword evidence="16" id="KW-0175">Coiled coil</keyword>
<dbReference type="FunFam" id="3.30.40.10:FF:000027">
    <property type="entry name" value="Pre-mRNA-processing factor 19, putative"/>
    <property type="match status" value="1"/>
</dbReference>
<evidence type="ECO:0000256" key="2">
    <source>
        <dbReference type="ARBA" id="ARBA00004906"/>
    </source>
</evidence>
<dbReference type="EC" id="2.3.2.27" evidence="15"/>
<dbReference type="PROSITE" id="PS51698">
    <property type="entry name" value="U_BOX"/>
    <property type="match status" value="1"/>
</dbReference>
<feature type="coiled-coil region" evidence="16">
    <location>
        <begin position="683"/>
        <end position="768"/>
    </location>
</feature>
<comment type="similarity">
    <text evidence="3 15">Belongs to the WD repeat PRP19 family.</text>
</comment>